<dbReference type="SUPFAM" id="SSF46689">
    <property type="entry name" value="Homeodomain-like"/>
    <property type="match status" value="1"/>
</dbReference>
<evidence type="ECO:0000313" key="14">
    <source>
        <dbReference type="Proteomes" id="UP000243015"/>
    </source>
</evidence>
<proteinExistence type="inferred from homology"/>
<dbReference type="EMBL" id="LHPM01000018">
    <property type="protein sequence ID" value="OAL63773.1"/>
    <property type="molecule type" value="Genomic_DNA"/>
</dbReference>
<dbReference type="Pfam" id="PF08914">
    <property type="entry name" value="Myb_Rap1"/>
    <property type="match status" value="1"/>
</dbReference>
<comment type="similarity">
    <text evidence="1 8">Belongs to the RAP1 family.</text>
</comment>
<dbReference type="PANTHER" id="PTHR16466">
    <property type="entry name" value="TELOMERE REPEAT-BINDING FACTOR 2-INTERACTING PROTEIN 1"/>
    <property type="match status" value="1"/>
</dbReference>
<dbReference type="PANTHER" id="PTHR16466:SF6">
    <property type="entry name" value="TELOMERIC REPEAT-BINDING FACTOR 2-INTERACTING PROTEIN 1"/>
    <property type="match status" value="1"/>
</dbReference>
<dbReference type="GO" id="GO:0042162">
    <property type="term" value="F:telomeric DNA binding"/>
    <property type="evidence" value="ECO:0007669"/>
    <property type="project" value="TreeGrafter"/>
</dbReference>
<dbReference type="VEuPathDB" id="FungiDB:TERG_08642"/>
<dbReference type="InterPro" id="IPR036420">
    <property type="entry name" value="BRCT_dom_sf"/>
</dbReference>
<keyword evidence="3 8" id="KW-0779">Telomere</keyword>
<evidence type="ECO:0000256" key="7">
    <source>
        <dbReference type="ARBA" id="ARBA00023242"/>
    </source>
</evidence>
<evidence type="ECO:0000256" key="8">
    <source>
        <dbReference type="RuleBase" id="RU367107"/>
    </source>
</evidence>
<dbReference type="Proteomes" id="UP000243015">
    <property type="component" value="Unassembled WGS sequence"/>
</dbReference>
<dbReference type="GO" id="GO:0031848">
    <property type="term" value="P:protection from non-homologous end joining at telomere"/>
    <property type="evidence" value="ECO:0007669"/>
    <property type="project" value="TreeGrafter"/>
</dbReference>
<comment type="function">
    <text evidence="8">Involved in the regulation of telomere length, clustering and has a specific role in telomere position effect (TPE).</text>
</comment>
<feature type="domain" description="BRCT" evidence="12">
    <location>
        <begin position="70"/>
        <end position="144"/>
    </location>
</feature>
<protein>
    <recommendedName>
        <fullName evidence="8">DNA-binding protein RAP1</fullName>
    </recommendedName>
</protein>
<evidence type="ECO:0000256" key="1">
    <source>
        <dbReference type="ARBA" id="ARBA00010467"/>
    </source>
</evidence>
<dbReference type="Pfam" id="PF11626">
    <property type="entry name" value="Rap1_C"/>
    <property type="match status" value="1"/>
</dbReference>
<dbReference type="InterPro" id="IPR021661">
    <property type="entry name" value="Rap1_C"/>
</dbReference>
<dbReference type="Gene3D" id="1.10.10.2170">
    <property type="match status" value="1"/>
</dbReference>
<keyword evidence="6" id="KW-0804">Transcription</keyword>
<evidence type="ECO:0000256" key="4">
    <source>
        <dbReference type="ARBA" id="ARBA00023015"/>
    </source>
</evidence>
<evidence type="ECO:0000256" key="5">
    <source>
        <dbReference type="ARBA" id="ARBA00023159"/>
    </source>
</evidence>
<sequence>MPTKRRSRPTSRARLLLTTAKLDVLDLALEDSNINTASDVTIALVVQMDGPSAHSAGNEAGALQPSSTPQLFKDIKFWLSMTVPQRTYMRRQIEAHGGRVVILEKDADILLVDHLKKENKPGTYSYQFVERSIRQRVLQEPSEFLVGAPRGSVRQPAMGPAKRYRKQFTAEDDQILYDWMERYKMAGGAVSGNKIYQQLEQQHPNHTWQAWRDRYVKKVSYLPRPGPFTQTDRDVLLENAEDILGVSPDAEDEMWSEFAKNESRHSATEWKNYFHTYVRPIYESKLKKKRQAMPRYSSISDTTKVSRENTSTIDSRQLGGTGSDKQIPQAKRRRTLPDCFVSSDVNPTGADSRKGSSLELESTLSHSFSIGFSKSPVTFREESHRQHMNSKQQEISPQRVVQNPRQSSHLVAQATQNIAEQYYVEDEAEKVAEWIRSRVSRSQGVLSEEQVKMALRCTSLDRILADEVLKYFQAGKGIPLDMKGVWSEEDDAALQGVDPRAIARIEQKHGREEFDVRFEYLTDLSEALYGERYWTDQAYQAYNLTR</sequence>
<comment type="caution">
    <text evidence="13">The sequence shown here is derived from an EMBL/GenBank/DDBJ whole genome shotgun (WGS) entry which is preliminary data.</text>
</comment>
<feature type="region of interest" description="Disordered" evidence="9">
    <location>
        <begin position="290"/>
        <end position="357"/>
    </location>
</feature>
<dbReference type="SUPFAM" id="SSF52113">
    <property type="entry name" value="BRCT domain"/>
    <property type="match status" value="1"/>
</dbReference>
<feature type="compositionally biased region" description="Polar residues" evidence="9">
    <location>
        <begin position="297"/>
        <end position="315"/>
    </location>
</feature>
<evidence type="ECO:0000259" key="12">
    <source>
        <dbReference type="Pfam" id="PF16589"/>
    </source>
</evidence>
<comment type="subcellular location">
    <subcellularLocation>
        <location evidence="8">Nucleus</location>
    </subcellularLocation>
    <subcellularLocation>
        <location evidence="8">Chromosome</location>
        <location evidence="8">Telomere</location>
    </subcellularLocation>
</comment>
<dbReference type="Gene3D" id="1.10.10.60">
    <property type="entry name" value="Homeodomain-like"/>
    <property type="match status" value="1"/>
</dbReference>
<evidence type="ECO:0000313" key="13">
    <source>
        <dbReference type="EMBL" id="OAL63773.1"/>
    </source>
</evidence>
<dbReference type="InterPro" id="IPR001357">
    <property type="entry name" value="BRCT_dom"/>
</dbReference>
<name>A0A178EWN5_TRIRU</name>
<dbReference type="InterPro" id="IPR038104">
    <property type="entry name" value="Rap1_C_sf"/>
</dbReference>
<dbReference type="AlphaFoldDB" id="A0A178EWN5"/>
<dbReference type="CDD" id="cd11655">
    <property type="entry name" value="rap1_myb-like"/>
    <property type="match status" value="1"/>
</dbReference>
<reference evidence="13 14" key="1">
    <citation type="submission" date="2016-05" db="EMBL/GenBank/DDBJ databases">
        <title>Genome sequencing of Trichophyton rubrum CMCC(F)T1i isolated from hair.</title>
        <authorList>
            <person name="Zhan P."/>
            <person name="Tao Y."/>
            <person name="Liu W."/>
        </authorList>
    </citation>
    <scope>NUCLEOTIDE SEQUENCE [LARGE SCALE GENOMIC DNA]</scope>
    <source>
        <strain evidence="14">CMCC(F)T1i</strain>
    </source>
</reference>
<organism evidence="13 14">
    <name type="scientific">Trichophyton rubrum</name>
    <name type="common">Athlete's foot fungus</name>
    <name type="synonym">Epidermophyton rubrum</name>
    <dbReference type="NCBI Taxonomy" id="5551"/>
    <lineage>
        <taxon>Eukaryota</taxon>
        <taxon>Fungi</taxon>
        <taxon>Dikarya</taxon>
        <taxon>Ascomycota</taxon>
        <taxon>Pezizomycotina</taxon>
        <taxon>Eurotiomycetes</taxon>
        <taxon>Eurotiomycetidae</taxon>
        <taxon>Onygenales</taxon>
        <taxon>Arthrodermataceae</taxon>
        <taxon>Trichophyton</taxon>
    </lineage>
</organism>
<gene>
    <name evidence="13" type="ORF">A7C99_6175</name>
</gene>
<evidence type="ECO:0000256" key="6">
    <source>
        <dbReference type="ARBA" id="ARBA00023163"/>
    </source>
</evidence>
<keyword evidence="4" id="KW-0805">Transcription regulation</keyword>
<evidence type="ECO:0000259" key="11">
    <source>
        <dbReference type="Pfam" id="PF11626"/>
    </source>
</evidence>
<dbReference type="InterPro" id="IPR039595">
    <property type="entry name" value="TE2IP/Rap1"/>
</dbReference>
<dbReference type="GO" id="GO:0070187">
    <property type="term" value="C:shelterin complex"/>
    <property type="evidence" value="ECO:0007669"/>
    <property type="project" value="TreeGrafter"/>
</dbReference>
<keyword evidence="7 8" id="KW-0539">Nucleus</keyword>
<dbReference type="Pfam" id="PF16589">
    <property type="entry name" value="BRCT_2"/>
    <property type="match status" value="1"/>
</dbReference>
<feature type="domain" description="TERF2-interacting telomeric protein 1 Myb" evidence="10">
    <location>
        <begin position="168"/>
        <end position="226"/>
    </location>
</feature>
<keyword evidence="2 8" id="KW-0158">Chromosome</keyword>
<dbReference type="InterPro" id="IPR009057">
    <property type="entry name" value="Homeodomain-like_sf"/>
</dbReference>
<evidence type="ECO:0000256" key="3">
    <source>
        <dbReference type="ARBA" id="ARBA00022895"/>
    </source>
</evidence>
<comment type="subunit">
    <text evidence="8">Homodimer.</text>
</comment>
<keyword evidence="5" id="KW-0010">Activator</keyword>
<evidence type="ECO:0000256" key="2">
    <source>
        <dbReference type="ARBA" id="ARBA00022454"/>
    </source>
</evidence>
<feature type="domain" description="TRF2-interacting telomeric protein/Rap1 C-terminal" evidence="11">
    <location>
        <begin position="446"/>
        <end position="521"/>
    </location>
</feature>
<dbReference type="CDD" id="cd11653">
    <property type="entry name" value="rap1_RCT"/>
    <property type="match status" value="1"/>
</dbReference>
<dbReference type="GO" id="GO:0010833">
    <property type="term" value="P:telomere maintenance via telomere lengthening"/>
    <property type="evidence" value="ECO:0007669"/>
    <property type="project" value="UniProtKB-UniRule"/>
</dbReference>
<dbReference type="InterPro" id="IPR015010">
    <property type="entry name" value="TERF2IP_Myb"/>
</dbReference>
<evidence type="ECO:0000259" key="10">
    <source>
        <dbReference type="Pfam" id="PF08914"/>
    </source>
</evidence>
<accession>A0A178EWN5</accession>
<evidence type="ECO:0000256" key="9">
    <source>
        <dbReference type="SAM" id="MobiDB-lite"/>
    </source>
</evidence>